<name>A0A1B1BD37_9ACTN</name>
<proteinExistence type="predicted"/>
<evidence type="ECO:0000313" key="1">
    <source>
        <dbReference type="EMBL" id="ANP56746.1"/>
    </source>
</evidence>
<reference evidence="1 2" key="1">
    <citation type="submission" date="2016-06" db="EMBL/GenBank/DDBJ databases">
        <title>Complete genome sequence of Streptomyces griseochromogenes ATCC 14511, the Blasticidin S producer.</title>
        <authorList>
            <person name="Wu L."/>
        </authorList>
    </citation>
    <scope>NUCLEOTIDE SEQUENCE [LARGE SCALE GENOMIC DNA]</scope>
    <source>
        <strain evidence="1 2">ATCC 14511</strain>
    </source>
</reference>
<evidence type="ECO:0000313" key="2">
    <source>
        <dbReference type="Proteomes" id="UP000092659"/>
    </source>
</evidence>
<dbReference type="Proteomes" id="UP000092659">
    <property type="component" value="Chromosome"/>
</dbReference>
<dbReference type="AlphaFoldDB" id="A0A1B1BD37"/>
<protein>
    <submittedName>
        <fullName evidence="1">Uncharacterized protein</fullName>
    </submittedName>
</protein>
<dbReference type="EMBL" id="CP016279">
    <property type="protein sequence ID" value="ANP56746.1"/>
    <property type="molecule type" value="Genomic_DNA"/>
</dbReference>
<gene>
    <name evidence="1" type="ORF">AVL59_24345</name>
</gene>
<organism evidence="1 2">
    <name type="scientific">Streptomyces griseochromogenes</name>
    <dbReference type="NCBI Taxonomy" id="68214"/>
    <lineage>
        <taxon>Bacteria</taxon>
        <taxon>Bacillati</taxon>
        <taxon>Actinomycetota</taxon>
        <taxon>Actinomycetes</taxon>
        <taxon>Kitasatosporales</taxon>
        <taxon>Streptomycetaceae</taxon>
        <taxon>Streptomyces</taxon>
    </lineage>
</organism>
<sequence length="64" mass="7189">MRYGVVVEELDAEVMAELPTGEARHEGLGFVELVRADSPAWPDVRDTGSIEEIREAFGARCWIR</sequence>
<dbReference type="KEGG" id="sgs:AVL59_24345"/>
<accession>A0A1B1BD37</accession>